<sequence length="107" mass="11733">MSTVSIASGNIEGHILPFHSVCLPQVHDQRQMIQRVGPLGSPFHLEMFWISSLSKPHIQLGFFIQQSASGADLDQIHGSPSHFDGSLALCQNLLVISAAIRHRARIP</sequence>
<name>A0A438G834_VITVI</name>
<dbReference type="EMBL" id="QGNW01000536">
    <property type="protein sequence ID" value="RVW68372.1"/>
    <property type="molecule type" value="Genomic_DNA"/>
</dbReference>
<comment type="caution">
    <text evidence="1">The sequence shown here is derived from an EMBL/GenBank/DDBJ whole genome shotgun (WGS) entry which is preliminary data.</text>
</comment>
<dbReference type="AlphaFoldDB" id="A0A438G834"/>
<proteinExistence type="predicted"/>
<organism evidence="1 2">
    <name type="scientific">Vitis vinifera</name>
    <name type="common">Grape</name>
    <dbReference type="NCBI Taxonomy" id="29760"/>
    <lineage>
        <taxon>Eukaryota</taxon>
        <taxon>Viridiplantae</taxon>
        <taxon>Streptophyta</taxon>
        <taxon>Embryophyta</taxon>
        <taxon>Tracheophyta</taxon>
        <taxon>Spermatophyta</taxon>
        <taxon>Magnoliopsida</taxon>
        <taxon>eudicotyledons</taxon>
        <taxon>Gunneridae</taxon>
        <taxon>Pentapetalae</taxon>
        <taxon>rosids</taxon>
        <taxon>Vitales</taxon>
        <taxon>Vitaceae</taxon>
        <taxon>Viteae</taxon>
        <taxon>Vitis</taxon>
    </lineage>
</organism>
<accession>A0A438G834</accession>
<evidence type="ECO:0000313" key="1">
    <source>
        <dbReference type="EMBL" id="RVW68372.1"/>
    </source>
</evidence>
<gene>
    <name evidence="1" type="ORF">CK203_061690</name>
</gene>
<dbReference type="Proteomes" id="UP000288805">
    <property type="component" value="Unassembled WGS sequence"/>
</dbReference>
<evidence type="ECO:0000313" key="2">
    <source>
        <dbReference type="Proteomes" id="UP000288805"/>
    </source>
</evidence>
<protein>
    <submittedName>
        <fullName evidence="1">Uncharacterized protein</fullName>
    </submittedName>
</protein>
<reference evidence="1 2" key="1">
    <citation type="journal article" date="2018" name="PLoS Genet.">
        <title>Population sequencing reveals clonal diversity and ancestral inbreeding in the grapevine cultivar Chardonnay.</title>
        <authorList>
            <person name="Roach M.J."/>
            <person name="Johnson D.L."/>
            <person name="Bohlmann J."/>
            <person name="van Vuuren H.J."/>
            <person name="Jones S.J."/>
            <person name="Pretorius I.S."/>
            <person name="Schmidt S.A."/>
            <person name="Borneman A.R."/>
        </authorList>
    </citation>
    <scope>NUCLEOTIDE SEQUENCE [LARGE SCALE GENOMIC DNA]</scope>
    <source>
        <strain evidence="2">cv. Chardonnay</strain>
        <tissue evidence="1">Leaf</tissue>
    </source>
</reference>